<dbReference type="GO" id="GO:0003677">
    <property type="term" value="F:DNA binding"/>
    <property type="evidence" value="ECO:0007669"/>
    <property type="project" value="UniProtKB-UniRule"/>
</dbReference>
<evidence type="ECO:0000256" key="7">
    <source>
        <dbReference type="ARBA" id="ARBA00023014"/>
    </source>
</evidence>
<dbReference type="GO" id="GO:0005634">
    <property type="term" value="C:nucleus"/>
    <property type="evidence" value="ECO:0007669"/>
    <property type="project" value="UniProtKB-SubCell"/>
</dbReference>
<keyword evidence="7" id="KW-0411">Iron-sulfur</keyword>
<comment type="caution">
    <text evidence="12">Lacks conserved residue(s) required for the propagation of feature annotation.</text>
</comment>
<dbReference type="Pfam" id="PF00633">
    <property type="entry name" value="HHH"/>
    <property type="match status" value="1"/>
</dbReference>
<evidence type="ECO:0000256" key="3">
    <source>
        <dbReference type="ARBA" id="ARBA00022723"/>
    </source>
</evidence>
<dbReference type="Gene3D" id="1.10.1670.10">
    <property type="entry name" value="Helix-hairpin-Helix base-excision DNA repair enzymes (C-terminal)"/>
    <property type="match status" value="1"/>
</dbReference>
<dbReference type="InterPro" id="IPR004036">
    <property type="entry name" value="Endonuclease-III-like_CS2"/>
</dbReference>
<dbReference type="AlphaFoldDB" id="A0AAD8LI09"/>
<dbReference type="InterPro" id="IPR011257">
    <property type="entry name" value="DNA_glycosylase"/>
</dbReference>
<accession>A0AAD8LI09</accession>
<dbReference type="SMART" id="SM00478">
    <property type="entry name" value="ENDO3c"/>
    <property type="match status" value="1"/>
</dbReference>
<comment type="similarity">
    <text evidence="1 12">Belongs to the Nth/MutY family.</text>
</comment>
<evidence type="ECO:0000256" key="9">
    <source>
        <dbReference type="ARBA" id="ARBA00023239"/>
    </source>
</evidence>
<keyword evidence="14" id="KW-0255">Endonuclease</keyword>
<dbReference type="Gene3D" id="1.10.340.30">
    <property type="entry name" value="Hypothetical protein, domain 2"/>
    <property type="match status" value="1"/>
</dbReference>
<evidence type="ECO:0000313" key="14">
    <source>
        <dbReference type="EMBL" id="KAK1443060.1"/>
    </source>
</evidence>
<evidence type="ECO:0000313" key="15">
    <source>
        <dbReference type="Proteomes" id="UP001230268"/>
    </source>
</evidence>
<dbReference type="PANTHER" id="PTHR43286:SF1">
    <property type="entry name" value="ENDONUCLEASE III-LIKE PROTEIN 1"/>
    <property type="match status" value="1"/>
</dbReference>
<keyword evidence="6" id="KW-0408">Iron</keyword>
<feature type="domain" description="HhH-GPD" evidence="13">
    <location>
        <begin position="219"/>
        <end position="367"/>
    </location>
</feature>
<keyword evidence="2" id="KW-0004">4Fe-4S</keyword>
<keyword evidence="10 12" id="KW-0326">Glycosidase</keyword>
<keyword evidence="4 12" id="KW-0227">DNA damage</keyword>
<dbReference type="Proteomes" id="UP001230268">
    <property type="component" value="Unassembled WGS sequence"/>
</dbReference>
<dbReference type="GO" id="GO:0006289">
    <property type="term" value="P:nucleotide-excision repair"/>
    <property type="evidence" value="ECO:0007669"/>
    <property type="project" value="TreeGrafter"/>
</dbReference>
<comment type="function">
    <text evidence="12">Bifunctional DNA N-glycosylase with associated apurinic/apyrimidinic (AP) lyase function that catalyzes the first step in base excision repair (BER), the primary repair pathway for the repair of oxidative DNA damage. The DNA N-glycosylase activity releases the damaged DNA base from DNA by cleaving the N-glycosidic bond, leaving an AP site. The AP lyase activity cleaves the phosphodiester bond 3' to the AP site by a beta-elimination. Primarily recognizes and repairs oxidative base damage of pyrimidines.</text>
</comment>
<evidence type="ECO:0000256" key="1">
    <source>
        <dbReference type="ARBA" id="ARBA00008343"/>
    </source>
</evidence>
<comment type="caution">
    <text evidence="14">The sequence shown here is derived from an EMBL/GenBank/DDBJ whole genome shotgun (WGS) entry which is preliminary data.</text>
</comment>
<dbReference type="GO" id="GO:0140078">
    <property type="term" value="F:class I DNA-(apurinic or apyrimidinic site) endonuclease activity"/>
    <property type="evidence" value="ECO:0007669"/>
    <property type="project" value="UniProtKB-EC"/>
</dbReference>
<evidence type="ECO:0000256" key="8">
    <source>
        <dbReference type="ARBA" id="ARBA00023204"/>
    </source>
</evidence>
<keyword evidence="9 12" id="KW-0456">Lyase</keyword>
<dbReference type="PANTHER" id="PTHR43286">
    <property type="entry name" value="ENDONUCLEASE III-LIKE PROTEIN 1"/>
    <property type="match status" value="1"/>
</dbReference>
<keyword evidence="12" id="KW-0496">Mitochondrion</keyword>
<dbReference type="GO" id="GO:0051539">
    <property type="term" value="F:4 iron, 4 sulfur cluster binding"/>
    <property type="evidence" value="ECO:0007669"/>
    <property type="project" value="UniProtKB-KW"/>
</dbReference>
<keyword evidence="8 12" id="KW-0234">DNA repair</keyword>
<keyword evidence="14" id="KW-0540">Nuclease</keyword>
<keyword evidence="3" id="KW-0479">Metal-binding</keyword>
<keyword evidence="15" id="KW-1185">Reference proteome</keyword>
<dbReference type="EC" id="4.2.99.18" evidence="12"/>
<dbReference type="Pfam" id="PF00730">
    <property type="entry name" value="HhH-GPD"/>
    <property type="match status" value="1"/>
</dbReference>
<dbReference type="InterPro" id="IPR000445">
    <property type="entry name" value="HhH_motif"/>
</dbReference>
<dbReference type="EMBL" id="JAVEPI010000003">
    <property type="protein sequence ID" value="KAK1443060.1"/>
    <property type="molecule type" value="Genomic_DNA"/>
</dbReference>
<dbReference type="SUPFAM" id="SSF48150">
    <property type="entry name" value="DNA-glycosylase"/>
    <property type="match status" value="1"/>
</dbReference>
<keyword evidence="12" id="KW-0539">Nucleus</keyword>
<dbReference type="FunFam" id="1.10.340.30:FF:000005">
    <property type="entry name" value="Endonuclease III-like protein 1"/>
    <property type="match status" value="1"/>
</dbReference>
<dbReference type="InterPro" id="IPR030841">
    <property type="entry name" value="NTH1"/>
</dbReference>
<reference evidence="14" key="1">
    <citation type="submission" date="2023-08" db="EMBL/GenBank/DDBJ databases">
        <title>Draft sequence of the Babesia gibsoni genome.</title>
        <authorList>
            <person name="Yamagishi J.Y."/>
            <person name="Xuan X.X."/>
        </authorList>
    </citation>
    <scope>NUCLEOTIDE SEQUENCE</scope>
    <source>
        <strain evidence="14">Azabu</strain>
    </source>
</reference>
<dbReference type="InterPro" id="IPR023170">
    <property type="entry name" value="HhH_base_excis_C"/>
</dbReference>
<proteinExistence type="inferred from homology"/>
<evidence type="ECO:0000256" key="6">
    <source>
        <dbReference type="ARBA" id="ARBA00023004"/>
    </source>
</evidence>
<dbReference type="CDD" id="cd00056">
    <property type="entry name" value="ENDO3c"/>
    <property type="match status" value="1"/>
</dbReference>
<organism evidence="14 15">
    <name type="scientific">Babesia gibsoni</name>
    <dbReference type="NCBI Taxonomy" id="33632"/>
    <lineage>
        <taxon>Eukaryota</taxon>
        <taxon>Sar</taxon>
        <taxon>Alveolata</taxon>
        <taxon>Apicomplexa</taxon>
        <taxon>Aconoidasida</taxon>
        <taxon>Piroplasmida</taxon>
        <taxon>Babesiidae</taxon>
        <taxon>Babesia</taxon>
    </lineage>
</organism>
<dbReference type="GO" id="GO:0046872">
    <property type="term" value="F:metal ion binding"/>
    <property type="evidence" value="ECO:0007669"/>
    <property type="project" value="UniProtKB-KW"/>
</dbReference>
<protein>
    <recommendedName>
        <fullName evidence="12">Endonuclease III homolog</fullName>
        <ecNumber evidence="12">3.2.2.-</ecNumber>
        <ecNumber evidence="12">4.2.99.18</ecNumber>
    </recommendedName>
    <alternativeName>
        <fullName evidence="12">Bifunctional DNA N-glycosylase/DNA-(apurinic or apyrimidinic site) lyase</fullName>
        <shortName evidence="12">DNA glycosylase/AP lyase</shortName>
    </alternativeName>
</protein>
<evidence type="ECO:0000256" key="11">
    <source>
        <dbReference type="ARBA" id="ARBA00044632"/>
    </source>
</evidence>
<name>A0AAD8LI09_BABGI</name>
<comment type="catalytic activity">
    <reaction evidence="11 12">
        <text>2'-deoxyribonucleotide-(2'-deoxyribose 5'-phosphate)-2'-deoxyribonucleotide-DNA = a 3'-end 2'-deoxyribonucleotide-(2,3-dehydro-2,3-deoxyribose 5'-phosphate)-DNA + a 5'-end 5'-phospho-2'-deoxyribonucleoside-DNA + H(+)</text>
        <dbReference type="Rhea" id="RHEA:66592"/>
        <dbReference type="Rhea" id="RHEA-COMP:13180"/>
        <dbReference type="Rhea" id="RHEA-COMP:16897"/>
        <dbReference type="Rhea" id="RHEA-COMP:17067"/>
        <dbReference type="ChEBI" id="CHEBI:15378"/>
        <dbReference type="ChEBI" id="CHEBI:136412"/>
        <dbReference type="ChEBI" id="CHEBI:157695"/>
        <dbReference type="ChEBI" id="CHEBI:167181"/>
        <dbReference type="EC" id="4.2.99.18"/>
    </reaction>
</comment>
<gene>
    <name evidence="12" type="primary">NTH1</name>
    <name evidence="14" type="ORF">BgAZ_305780</name>
</gene>
<evidence type="ECO:0000256" key="5">
    <source>
        <dbReference type="ARBA" id="ARBA00022801"/>
    </source>
</evidence>
<dbReference type="GO" id="GO:0000703">
    <property type="term" value="F:oxidized pyrimidine nucleobase lesion DNA N-glycosylase activity"/>
    <property type="evidence" value="ECO:0007669"/>
    <property type="project" value="UniProtKB-UniRule"/>
</dbReference>
<comment type="subcellular location">
    <subcellularLocation>
        <location evidence="12">Nucleus</location>
    </subcellularLocation>
    <subcellularLocation>
        <location evidence="12">Mitochondrion</location>
    </subcellularLocation>
</comment>
<dbReference type="GO" id="GO:0005739">
    <property type="term" value="C:mitochondrion"/>
    <property type="evidence" value="ECO:0007669"/>
    <property type="project" value="UniProtKB-SubCell"/>
</dbReference>
<evidence type="ECO:0000256" key="2">
    <source>
        <dbReference type="ARBA" id="ARBA00022485"/>
    </source>
</evidence>
<dbReference type="InterPro" id="IPR003265">
    <property type="entry name" value="HhH-GPD_domain"/>
</dbReference>
<evidence type="ECO:0000256" key="12">
    <source>
        <dbReference type="HAMAP-Rule" id="MF_03183"/>
    </source>
</evidence>
<evidence type="ECO:0000256" key="10">
    <source>
        <dbReference type="ARBA" id="ARBA00023295"/>
    </source>
</evidence>
<dbReference type="EC" id="3.2.2.-" evidence="12"/>
<evidence type="ECO:0000259" key="13">
    <source>
        <dbReference type="SMART" id="SM00478"/>
    </source>
</evidence>
<evidence type="ECO:0000256" key="4">
    <source>
        <dbReference type="ARBA" id="ARBA00022763"/>
    </source>
</evidence>
<dbReference type="PROSITE" id="PS01155">
    <property type="entry name" value="ENDONUCLEASE_III_2"/>
    <property type="match status" value="1"/>
</dbReference>
<dbReference type="HAMAP" id="MF_03183">
    <property type="entry name" value="Endonuclease_III_Nth"/>
    <property type="match status" value="1"/>
</dbReference>
<keyword evidence="5 12" id="KW-0378">Hydrolase</keyword>
<sequence>MLRSWIRSWLKLVALGFCSFKSLLRSVRSLRYTLNRSHCWITPAGVNIRLSQSITVAEDSMDKRRLSEISEVVNGIPSVKQHLDGLLDAKISLEPFIRDRKSRAASKTSVAVPKDVVSKEDGGEAHAGTEKSAAKVSKKAKIEYDDDYIDLTYDTKRSPFRHVGPDECSIPNFANVWNAIVDMRQKKDAPVDSMGAHCLADEDEDPATYEYQTLIAVMLSSQTKDPVTAAAMEALKEEGLNIENISNMTEDELDSLISKVGFHRTKAKHIKEATEIILKDFNGRVPNTLQGLVSLPGVGPKMANLVMQLAFKKINGIAVDLHVHRIANRLGWVKTKTPEETRIKLQSLLPKKLWAEINHLLVGFGQTICVAAGPGCATCAANTWCPTGRANLRK</sequence>
<dbReference type="GO" id="GO:0006285">
    <property type="term" value="P:base-excision repair, AP site formation"/>
    <property type="evidence" value="ECO:0007669"/>
    <property type="project" value="UniProtKB-UniRule"/>
</dbReference>